<name>A0A9X3LD04_9BACL</name>
<dbReference type="SMART" id="SM00530">
    <property type="entry name" value="HTH_XRE"/>
    <property type="match status" value="1"/>
</dbReference>
<reference evidence="4" key="1">
    <citation type="submission" date="2022-05" db="EMBL/GenBank/DDBJ databases">
        <authorList>
            <person name="Colautti A."/>
            <person name="Iacumin L."/>
        </authorList>
    </citation>
    <scope>NUCLEOTIDE SEQUENCE</scope>
    <source>
        <strain evidence="4">SK 55</strain>
    </source>
</reference>
<sequence>MTELGTRLKEARTAKGYSLDDLQEMTKIQKRYLAGIEEGNYSMMPGPFYVRAFIKQYADAVGLNSDELLESYKQEVPSSMNEEVRQTMTSVPTRRRPIGRSTNNISEIFPMILVALFIIIGIVIFWFFYQNLANNNDPAESAVEDEVSYEEPNDNVATDVSEEDPAEEEEETQVEEEPEETVVEPEPTQKIEMGAINGETTNYTLSGTDTFLVKIVARGRAWVGVKNPSGVEMLGRELSVGETVNLDLSDLASARIRVGAASQIDVFVNDEKVEYGIAPADKVTQNMMIQFSKQQ</sequence>
<dbReference type="InterPro" id="IPR010982">
    <property type="entry name" value="Lambda_DNA-bd_dom_sf"/>
</dbReference>
<evidence type="ECO:0000313" key="4">
    <source>
        <dbReference type="EMBL" id="MCZ8535676.1"/>
    </source>
</evidence>
<proteinExistence type="predicted"/>
<feature type="region of interest" description="Disordered" evidence="1">
    <location>
        <begin position="143"/>
        <end position="187"/>
    </location>
</feature>
<dbReference type="SUPFAM" id="SSF47413">
    <property type="entry name" value="lambda repressor-like DNA-binding domains"/>
    <property type="match status" value="1"/>
</dbReference>
<dbReference type="Pfam" id="PF13464">
    <property type="entry name" value="RodZ_C"/>
    <property type="match status" value="1"/>
</dbReference>
<dbReference type="CDD" id="cd00093">
    <property type="entry name" value="HTH_XRE"/>
    <property type="match status" value="1"/>
</dbReference>
<accession>A0A9X3LD04</accession>
<dbReference type="InterPro" id="IPR001387">
    <property type="entry name" value="Cro/C1-type_HTH"/>
</dbReference>
<dbReference type="PROSITE" id="PS50943">
    <property type="entry name" value="HTH_CROC1"/>
    <property type="match status" value="1"/>
</dbReference>
<keyword evidence="2" id="KW-0812">Transmembrane</keyword>
<feature type="transmembrane region" description="Helical" evidence="2">
    <location>
        <begin position="108"/>
        <end position="129"/>
    </location>
</feature>
<keyword evidence="2" id="KW-0472">Membrane</keyword>
<evidence type="ECO:0000256" key="2">
    <source>
        <dbReference type="SAM" id="Phobius"/>
    </source>
</evidence>
<evidence type="ECO:0000259" key="3">
    <source>
        <dbReference type="PROSITE" id="PS50943"/>
    </source>
</evidence>
<dbReference type="EMBL" id="JAMKBJ010000001">
    <property type="protein sequence ID" value="MCZ8535676.1"/>
    <property type="molecule type" value="Genomic_DNA"/>
</dbReference>
<keyword evidence="2" id="KW-1133">Transmembrane helix</keyword>
<dbReference type="PANTHER" id="PTHR34475:SF1">
    <property type="entry name" value="CYTOSKELETON PROTEIN RODZ"/>
    <property type="match status" value="1"/>
</dbReference>
<organism evidence="4 5">
    <name type="scientific">Paenisporosarcina quisquiliarum</name>
    <dbReference type="NCBI Taxonomy" id="365346"/>
    <lineage>
        <taxon>Bacteria</taxon>
        <taxon>Bacillati</taxon>
        <taxon>Bacillota</taxon>
        <taxon>Bacilli</taxon>
        <taxon>Bacillales</taxon>
        <taxon>Caryophanaceae</taxon>
        <taxon>Paenisporosarcina</taxon>
    </lineage>
</organism>
<dbReference type="PANTHER" id="PTHR34475">
    <property type="match status" value="1"/>
</dbReference>
<evidence type="ECO:0000313" key="5">
    <source>
        <dbReference type="Proteomes" id="UP001152173"/>
    </source>
</evidence>
<comment type="caution">
    <text evidence="4">The sequence shown here is derived from an EMBL/GenBank/DDBJ whole genome shotgun (WGS) entry which is preliminary data.</text>
</comment>
<dbReference type="RefSeq" id="WP_269924797.1">
    <property type="nucleotide sequence ID" value="NZ_JAMKBJ010000001.1"/>
</dbReference>
<evidence type="ECO:0000256" key="1">
    <source>
        <dbReference type="SAM" id="MobiDB-lite"/>
    </source>
</evidence>
<dbReference type="InterPro" id="IPR050400">
    <property type="entry name" value="Bact_Cytoskel_RodZ"/>
</dbReference>
<gene>
    <name evidence="4" type="ORF">M9R32_00565</name>
</gene>
<dbReference type="Pfam" id="PF13413">
    <property type="entry name" value="HTH_25"/>
    <property type="match status" value="1"/>
</dbReference>
<feature type="compositionally biased region" description="Acidic residues" evidence="1">
    <location>
        <begin position="160"/>
        <end position="183"/>
    </location>
</feature>
<dbReference type="Gene3D" id="1.10.260.40">
    <property type="entry name" value="lambda repressor-like DNA-binding domains"/>
    <property type="match status" value="1"/>
</dbReference>
<feature type="domain" description="HTH cro/C1-type" evidence="3">
    <location>
        <begin position="8"/>
        <end position="68"/>
    </location>
</feature>
<dbReference type="InterPro" id="IPR025194">
    <property type="entry name" value="RodZ-like_C"/>
</dbReference>
<protein>
    <submittedName>
        <fullName evidence="4">DUF4115 domain-containing protein</fullName>
    </submittedName>
</protein>
<dbReference type="Proteomes" id="UP001152173">
    <property type="component" value="Unassembled WGS sequence"/>
</dbReference>
<dbReference type="AlphaFoldDB" id="A0A9X3LD04"/>
<dbReference type="GO" id="GO:0003677">
    <property type="term" value="F:DNA binding"/>
    <property type="evidence" value="ECO:0007669"/>
    <property type="project" value="InterPro"/>
</dbReference>
<feature type="compositionally biased region" description="Acidic residues" evidence="1">
    <location>
        <begin position="143"/>
        <end position="153"/>
    </location>
</feature>
<keyword evidence="5" id="KW-1185">Reference proteome</keyword>